<keyword evidence="14" id="KW-1185">Reference proteome</keyword>
<evidence type="ECO:0000256" key="7">
    <source>
        <dbReference type="ARBA" id="ARBA00022723"/>
    </source>
</evidence>
<evidence type="ECO:0000256" key="1">
    <source>
        <dbReference type="ARBA" id="ARBA00001966"/>
    </source>
</evidence>
<dbReference type="RefSeq" id="WP_169277054.1">
    <property type="nucleotide sequence ID" value="NZ_JABBCP010000002.1"/>
</dbReference>
<dbReference type="GO" id="GO:0043365">
    <property type="term" value="F:[formate-C-acetyltransferase]-activating enzyme activity"/>
    <property type="evidence" value="ECO:0007669"/>
    <property type="project" value="InterPro"/>
</dbReference>
<evidence type="ECO:0000256" key="4">
    <source>
        <dbReference type="ARBA" id="ARBA00014281"/>
    </source>
</evidence>
<gene>
    <name evidence="13" type="primary">nrdG</name>
    <name evidence="13" type="ORF">HF320_03285</name>
</gene>
<dbReference type="InterPro" id="IPR001989">
    <property type="entry name" value="Radical_activat_CS"/>
</dbReference>
<organism evidence="13 14">
    <name type="scientific">Collinsella acetigenes</name>
    <dbReference type="NCBI Taxonomy" id="2713419"/>
    <lineage>
        <taxon>Bacteria</taxon>
        <taxon>Bacillati</taxon>
        <taxon>Actinomycetota</taxon>
        <taxon>Coriobacteriia</taxon>
        <taxon>Coriobacteriales</taxon>
        <taxon>Coriobacteriaceae</taxon>
        <taxon>Collinsella</taxon>
    </lineage>
</organism>
<dbReference type="Pfam" id="PF13353">
    <property type="entry name" value="Fer4_12"/>
    <property type="match status" value="1"/>
</dbReference>
<evidence type="ECO:0000313" key="13">
    <source>
        <dbReference type="EMBL" id="NMF55355.1"/>
    </source>
</evidence>
<keyword evidence="10" id="KW-0411">Iron-sulfur</keyword>
<proteinExistence type="inferred from homology"/>
<dbReference type="NCBIfam" id="TIGR02491">
    <property type="entry name" value="NrdG"/>
    <property type="match status" value="1"/>
</dbReference>
<keyword evidence="6" id="KW-0949">S-adenosyl-L-methionine</keyword>
<dbReference type="GO" id="GO:0046872">
    <property type="term" value="F:metal ion binding"/>
    <property type="evidence" value="ECO:0007669"/>
    <property type="project" value="UniProtKB-KW"/>
</dbReference>
<dbReference type="EC" id="1.97.1.-" evidence="12"/>
<evidence type="ECO:0000256" key="9">
    <source>
        <dbReference type="ARBA" id="ARBA00023004"/>
    </source>
</evidence>
<dbReference type="GO" id="GO:0004748">
    <property type="term" value="F:ribonucleoside-diphosphate reductase activity, thioredoxin disulfide as acceptor"/>
    <property type="evidence" value="ECO:0007669"/>
    <property type="project" value="TreeGrafter"/>
</dbReference>
<dbReference type="PANTHER" id="PTHR30352">
    <property type="entry name" value="PYRUVATE FORMATE-LYASE-ACTIVATING ENZYME"/>
    <property type="match status" value="1"/>
</dbReference>
<dbReference type="InterPro" id="IPR013785">
    <property type="entry name" value="Aldolase_TIM"/>
</dbReference>
<dbReference type="SFLD" id="SFLDS00029">
    <property type="entry name" value="Radical_SAM"/>
    <property type="match status" value="1"/>
</dbReference>
<evidence type="ECO:0000256" key="10">
    <source>
        <dbReference type="ARBA" id="ARBA00023014"/>
    </source>
</evidence>
<accession>A0A7X9YIL8</accession>
<dbReference type="InterPro" id="IPR034457">
    <property type="entry name" value="Organic_radical-activating"/>
</dbReference>
<evidence type="ECO:0000256" key="5">
    <source>
        <dbReference type="ARBA" id="ARBA00022485"/>
    </source>
</evidence>
<evidence type="ECO:0000256" key="3">
    <source>
        <dbReference type="ARBA" id="ARBA00009777"/>
    </source>
</evidence>
<keyword evidence="7" id="KW-0479">Metal-binding</keyword>
<keyword evidence="5" id="KW-0004">4Fe-4S</keyword>
<dbReference type="SFLD" id="SFLDG01063">
    <property type="entry name" value="activating_enzymes__group_1"/>
    <property type="match status" value="1"/>
</dbReference>
<dbReference type="AlphaFoldDB" id="A0A7X9YIL8"/>
<dbReference type="PIRSF" id="PIRSF000368">
    <property type="entry name" value="NrdG"/>
    <property type="match status" value="1"/>
</dbReference>
<dbReference type="Gene3D" id="3.20.20.70">
    <property type="entry name" value="Aldolase class I"/>
    <property type="match status" value="1"/>
</dbReference>
<comment type="function">
    <text evidence="2 12">Activation of anaerobic ribonucleoside-triphosphate reductase under anaerobic conditions by generation of an organic free radical, using S-adenosylmethionine and reduced flavodoxin as cosubstrates to produce 5'-deoxy-adenosine.</text>
</comment>
<sequence length="194" mass="21226">MNYSAIKYFDIANGEGVRTTLFVSGCRRGCKNCFNAVAWDFAAGDPFTPGIADQIIASIDHPFCDGLTLLGGEPMEPENQMGLVDFVERVRAAYPTESGKTIWCYTGDTLDALMPGGAHRTDVTDRLLACIDILVDGPFVQDLHDISLRFRGSSNQRIIDMNATRARAASEGVSLADAVELWHDEAVYSTHTMK</sequence>
<dbReference type="SFLD" id="SFLDG01066">
    <property type="entry name" value="organic_radical-activating_enz"/>
    <property type="match status" value="1"/>
</dbReference>
<evidence type="ECO:0000256" key="2">
    <source>
        <dbReference type="ARBA" id="ARBA00003852"/>
    </source>
</evidence>
<reference evidence="13 14" key="1">
    <citation type="submission" date="2020-04" db="EMBL/GenBank/DDBJ databases">
        <title>Collinsella sp. KGMB02528 nov., an anaerobic actinobacterium isolated from human feces.</title>
        <authorList>
            <person name="Han K.-I."/>
            <person name="Eom M.K."/>
            <person name="Kim J.-S."/>
            <person name="Lee K.C."/>
            <person name="Suh M.K."/>
            <person name="Park S.-H."/>
            <person name="Lee J.H."/>
            <person name="Kang S.W."/>
            <person name="Park J.-E."/>
            <person name="Oh B.S."/>
            <person name="Yu S.Y."/>
            <person name="Choi S.-H."/>
            <person name="Lee D.H."/>
            <person name="Yoon H."/>
            <person name="Kim B.-Y."/>
            <person name="Lee J.H."/>
            <person name="Lee J.-S."/>
        </authorList>
    </citation>
    <scope>NUCLEOTIDE SEQUENCE [LARGE SCALE GENOMIC DNA]</scope>
    <source>
        <strain evidence="13 14">KGMB02528</strain>
    </source>
</reference>
<dbReference type="SFLD" id="SFLDF00299">
    <property type="entry name" value="anaerobic_ribonucleoside-triph"/>
    <property type="match status" value="1"/>
</dbReference>
<comment type="caution">
    <text evidence="13">The sequence shown here is derived from an EMBL/GenBank/DDBJ whole genome shotgun (WGS) entry which is preliminary data.</text>
</comment>
<comment type="cofactor">
    <cofactor evidence="1">
        <name>[4Fe-4S] cluster</name>
        <dbReference type="ChEBI" id="CHEBI:49883"/>
    </cofactor>
</comment>
<dbReference type="Proteomes" id="UP000546970">
    <property type="component" value="Unassembled WGS sequence"/>
</dbReference>
<evidence type="ECO:0000256" key="8">
    <source>
        <dbReference type="ARBA" id="ARBA00023002"/>
    </source>
</evidence>
<dbReference type="InterPro" id="IPR012837">
    <property type="entry name" value="NrdG"/>
</dbReference>
<keyword evidence="8 12" id="KW-0560">Oxidoreductase</keyword>
<dbReference type="GO" id="GO:0051539">
    <property type="term" value="F:4 iron, 4 sulfur cluster binding"/>
    <property type="evidence" value="ECO:0007669"/>
    <property type="project" value="UniProtKB-KW"/>
</dbReference>
<evidence type="ECO:0000313" key="14">
    <source>
        <dbReference type="Proteomes" id="UP000546970"/>
    </source>
</evidence>
<keyword evidence="9" id="KW-0408">Iron</keyword>
<evidence type="ECO:0000256" key="11">
    <source>
        <dbReference type="ARBA" id="ARBA00047365"/>
    </source>
</evidence>
<protein>
    <recommendedName>
        <fullName evidence="4 12">Anaerobic ribonucleoside-triphosphate reductase-activating protein</fullName>
        <ecNumber evidence="12">1.97.1.-</ecNumber>
    </recommendedName>
</protein>
<evidence type="ECO:0000256" key="12">
    <source>
        <dbReference type="PIRNR" id="PIRNR000368"/>
    </source>
</evidence>
<comment type="similarity">
    <text evidence="3 12">Belongs to the organic radical-activating enzymes family.</text>
</comment>
<name>A0A7X9YIL8_9ACTN</name>
<dbReference type="InterPro" id="IPR007197">
    <property type="entry name" value="rSAM"/>
</dbReference>
<dbReference type="PANTHER" id="PTHR30352:SF2">
    <property type="entry name" value="ANAEROBIC RIBONUCLEOSIDE-TRIPHOSPHATE REDUCTASE-ACTIVATING PROTEIN"/>
    <property type="match status" value="1"/>
</dbReference>
<evidence type="ECO:0000256" key="6">
    <source>
        <dbReference type="ARBA" id="ARBA00022691"/>
    </source>
</evidence>
<dbReference type="PROSITE" id="PS01087">
    <property type="entry name" value="RADICAL_ACTIVATING"/>
    <property type="match status" value="1"/>
</dbReference>
<dbReference type="EMBL" id="JABBCP010000002">
    <property type="protein sequence ID" value="NMF55355.1"/>
    <property type="molecule type" value="Genomic_DNA"/>
</dbReference>
<comment type="catalytic activity">
    <reaction evidence="11">
        <text>glycyl-[protein] + reduced [flavodoxin] + S-adenosyl-L-methionine = glycin-2-yl radical-[protein] + semiquinone [flavodoxin] + 5'-deoxyadenosine + L-methionine + H(+)</text>
        <dbReference type="Rhea" id="RHEA:61976"/>
        <dbReference type="Rhea" id="RHEA-COMP:10622"/>
        <dbReference type="Rhea" id="RHEA-COMP:14480"/>
        <dbReference type="Rhea" id="RHEA-COMP:15993"/>
        <dbReference type="Rhea" id="RHEA-COMP:15994"/>
        <dbReference type="ChEBI" id="CHEBI:15378"/>
        <dbReference type="ChEBI" id="CHEBI:17319"/>
        <dbReference type="ChEBI" id="CHEBI:29947"/>
        <dbReference type="ChEBI" id="CHEBI:32722"/>
        <dbReference type="ChEBI" id="CHEBI:57618"/>
        <dbReference type="ChEBI" id="CHEBI:57844"/>
        <dbReference type="ChEBI" id="CHEBI:59789"/>
        <dbReference type="ChEBI" id="CHEBI:140311"/>
    </reaction>
</comment>